<reference evidence="3" key="2">
    <citation type="submission" date="2013-11" db="EMBL/GenBank/DDBJ databases">
        <title>Genome sequences of clinical and environmental isolates of Serratia marcescens.</title>
        <authorList>
            <person name="Iguchi A."/>
            <person name="Komatsu H."/>
            <person name="Nagaya Y."/>
            <person name="Ogura Y."/>
            <person name="Katsura K."/>
            <person name="Kurokawa K."/>
            <person name="Ooka T."/>
            <person name="Hattori M."/>
            <person name="Gotoh N."/>
            <person name="Thomson N."/>
            <person name="Hayashi T."/>
        </authorList>
    </citation>
    <scope>NUCLEOTIDE SEQUENCE [LARGE SCALE GENOMIC DNA]</scope>
    <source>
        <strain evidence="3">Db11</strain>
    </source>
</reference>
<feature type="region of interest" description="Disordered" evidence="1">
    <location>
        <begin position="71"/>
        <end position="97"/>
    </location>
</feature>
<evidence type="ECO:0000313" key="2">
    <source>
        <dbReference type="EMBL" id="CDG15182.1"/>
    </source>
</evidence>
<dbReference type="EMBL" id="HG326223">
    <property type="protein sequence ID" value="CDG15182.1"/>
    <property type="molecule type" value="Genomic_DNA"/>
</dbReference>
<sequence>MHAPSSRCAPFPTTLMMSILHCNEHPGSVTTLIRCRPMPGSSIVAQSNDGSCAGRHSLPLLTALARYVQEPRTPKVTPAPPSPLSHPAPGKNNIIPSRNDNAANNFILMCQPIKNEVA</sequence>
<reference evidence="2 3" key="1">
    <citation type="submission" date="2013-06" db="EMBL/GenBank/DDBJ databases">
        <authorList>
            <person name="Aslett M."/>
        </authorList>
    </citation>
    <scope>NUCLEOTIDE SEQUENCE [LARGE SCALE GENOMIC DNA]</scope>
    <source>
        <strain evidence="2 3">Db11</strain>
    </source>
</reference>
<feature type="compositionally biased region" description="Pro residues" evidence="1">
    <location>
        <begin position="77"/>
        <end position="86"/>
    </location>
</feature>
<evidence type="ECO:0000256" key="1">
    <source>
        <dbReference type="SAM" id="MobiDB-lite"/>
    </source>
</evidence>
<accession>A0ABC9IQQ5</accession>
<protein>
    <submittedName>
        <fullName evidence="2">Uncharacterized protein</fullName>
    </submittedName>
</protein>
<reference evidence="2 3" key="3">
    <citation type="journal article" date="2014" name="Genome Biol. Evol.">
        <title>Genome evolution and plasticity of Serratia marcescens, an important multidrug-resistant nosocomial pathogen.</title>
        <authorList>
            <person name="Iguchi A."/>
            <person name="Nagaya Y."/>
            <person name="Pradel E."/>
            <person name="Ooka T."/>
            <person name="Ogura Y."/>
            <person name="Katsura K."/>
            <person name="Kurokawa K."/>
            <person name="Oshima K."/>
            <person name="Hattori M."/>
            <person name="Parkhill J."/>
            <person name="Sebaihia M."/>
            <person name="Coulthurst S.J."/>
            <person name="Gotoh N."/>
            <person name="Thomson N.R."/>
            <person name="Ewbank J.J."/>
            <person name="Hayashi T."/>
        </authorList>
    </citation>
    <scope>NUCLEOTIDE SEQUENCE [LARGE SCALE GENOMIC DNA]</scope>
    <source>
        <strain evidence="2 3">Db11</strain>
    </source>
</reference>
<evidence type="ECO:0000313" key="3">
    <source>
        <dbReference type="Proteomes" id="UP000018979"/>
    </source>
</evidence>
<dbReference type="KEGG" id="smac:SMDB11_4620"/>
<organism evidence="2 3">
    <name type="scientific">Serratia marcescens subsp. marcescens Db11</name>
    <dbReference type="NCBI Taxonomy" id="273526"/>
    <lineage>
        <taxon>Bacteria</taxon>
        <taxon>Pseudomonadati</taxon>
        <taxon>Pseudomonadota</taxon>
        <taxon>Gammaproteobacteria</taxon>
        <taxon>Enterobacterales</taxon>
        <taxon>Yersiniaceae</taxon>
        <taxon>Serratia</taxon>
    </lineage>
</organism>
<name>A0ABC9IQQ5_SERMA</name>
<dbReference type="Proteomes" id="UP000018979">
    <property type="component" value="Chromosome I"/>
</dbReference>
<proteinExistence type="predicted"/>
<gene>
    <name evidence="2" type="ORF">SMDB11_4620</name>
</gene>
<dbReference type="AlphaFoldDB" id="A0ABC9IQQ5"/>